<evidence type="ECO:0000313" key="2">
    <source>
        <dbReference type="EMBL" id="KAF6290945.1"/>
    </source>
</evidence>
<dbReference type="EMBL" id="JABWUV010000018">
    <property type="protein sequence ID" value="KAF6290945.1"/>
    <property type="molecule type" value="Genomic_DNA"/>
</dbReference>
<feature type="region of interest" description="Disordered" evidence="1">
    <location>
        <begin position="1"/>
        <end position="22"/>
    </location>
</feature>
<reference evidence="2 3" key="1">
    <citation type="journal article" date="2020" name="Nature">
        <title>Six reference-quality genomes reveal evolution of bat adaptations.</title>
        <authorList>
            <person name="Jebb D."/>
            <person name="Huang Z."/>
            <person name="Pippel M."/>
            <person name="Hughes G.M."/>
            <person name="Lavrichenko K."/>
            <person name="Devanna P."/>
            <person name="Winkler S."/>
            <person name="Jermiin L.S."/>
            <person name="Skirmuntt E.C."/>
            <person name="Katzourakis A."/>
            <person name="Burkitt-Gray L."/>
            <person name="Ray D.A."/>
            <person name="Sullivan K.A.M."/>
            <person name="Roscito J.G."/>
            <person name="Kirilenko B.M."/>
            <person name="Davalos L.M."/>
            <person name="Corthals A.P."/>
            <person name="Power M.L."/>
            <person name="Jones G."/>
            <person name="Ransome R.D."/>
            <person name="Dechmann D.K.N."/>
            <person name="Locatelli A.G."/>
            <person name="Puechmaille S.J."/>
            <person name="Fedrigo O."/>
            <person name="Jarvis E.D."/>
            <person name="Hiller M."/>
            <person name="Vernes S.C."/>
            <person name="Myers E.W."/>
            <person name="Teeling E.C."/>
        </authorList>
    </citation>
    <scope>NUCLEOTIDE SEQUENCE [LARGE SCALE GENOMIC DNA]</scope>
    <source>
        <strain evidence="2">MMyoMyo1</strain>
        <tissue evidence="2">Flight muscle</tissue>
    </source>
</reference>
<organism evidence="2 3">
    <name type="scientific">Myotis myotis</name>
    <name type="common">Greater mouse-eared bat</name>
    <name type="synonym">Vespertilio myotis</name>
    <dbReference type="NCBI Taxonomy" id="51298"/>
    <lineage>
        <taxon>Eukaryota</taxon>
        <taxon>Metazoa</taxon>
        <taxon>Chordata</taxon>
        <taxon>Craniata</taxon>
        <taxon>Vertebrata</taxon>
        <taxon>Euteleostomi</taxon>
        <taxon>Mammalia</taxon>
        <taxon>Eutheria</taxon>
        <taxon>Laurasiatheria</taxon>
        <taxon>Chiroptera</taxon>
        <taxon>Yangochiroptera</taxon>
        <taxon>Vespertilionidae</taxon>
        <taxon>Myotis</taxon>
    </lineage>
</organism>
<proteinExistence type="predicted"/>
<feature type="region of interest" description="Disordered" evidence="1">
    <location>
        <begin position="55"/>
        <end position="83"/>
    </location>
</feature>
<protein>
    <submittedName>
        <fullName evidence="2">Uncharacterized protein</fullName>
    </submittedName>
</protein>
<dbReference type="AlphaFoldDB" id="A0A7J7SRR9"/>
<name>A0A7J7SRR9_MYOMY</name>
<evidence type="ECO:0000256" key="1">
    <source>
        <dbReference type="SAM" id="MobiDB-lite"/>
    </source>
</evidence>
<gene>
    <name evidence="2" type="ORF">mMyoMyo1_009333</name>
</gene>
<feature type="compositionally biased region" description="Low complexity" evidence="1">
    <location>
        <begin position="55"/>
        <end position="69"/>
    </location>
</feature>
<comment type="caution">
    <text evidence="2">The sequence shown here is derived from an EMBL/GenBank/DDBJ whole genome shotgun (WGS) entry which is preliminary data.</text>
</comment>
<dbReference type="Proteomes" id="UP000527355">
    <property type="component" value="Unassembled WGS sequence"/>
</dbReference>
<evidence type="ECO:0000313" key="3">
    <source>
        <dbReference type="Proteomes" id="UP000527355"/>
    </source>
</evidence>
<accession>A0A7J7SRR9</accession>
<keyword evidence="3" id="KW-1185">Reference proteome</keyword>
<sequence>MPSPLVLSPRKGIQGPHSSEELARTSEAVAIRPWVSRRPGCVHWPWQPSGLRLPPSAAPAGVPASARSPRPLPHSTGTSGYGFAESPVKYVPGGGRALCPASPGTARASEMVAIGKGQAEGKGREVTPCYRGLGEPDVLRRRQWAAGDVGGRVPWGRLQGPGLVYVAPAEQRPGHVTQATCCSFPPGPGSHPLPSPPRTLPSAARGLGWHGVRWGLRERRLP</sequence>